<gene>
    <name evidence="1" type="ORF">BACI348_40942</name>
</gene>
<name>A0A653RDL5_BACAB</name>
<protein>
    <submittedName>
        <fullName evidence="1">Uncharacterized protein</fullName>
    </submittedName>
</protein>
<sequence length="49" mass="5886">MLMRAGFFFYEQEYARILELGNEPNVKFGHMKPVVRPKGCEERTYMRNT</sequence>
<accession>A0A653RDL5</accession>
<dbReference type="AlphaFoldDB" id="A0A653RDL5"/>
<dbReference type="EMBL" id="CABWLH010000009">
    <property type="protein sequence ID" value="VXB53641.1"/>
    <property type="molecule type" value="Genomic_DNA"/>
</dbReference>
<proteinExistence type="predicted"/>
<reference evidence="1 2" key="1">
    <citation type="submission" date="2019-10" db="EMBL/GenBank/DDBJ databases">
        <authorList>
            <person name="Karimi E."/>
        </authorList>
    </citation>
    <scope>NUCLEOTIDE SEQUENCE [LARGE SCALE GENOMIC DNA]</scope>
    <source>
        <strain evidence="1">Bacillus sp. 348</strain>
    </source>
</reference>
<dbReference type="Proteomes" id="UP000433089">
    <property type="component" value="Unassembled WGS sequence"/>
</dbReference>
<evidence type="ECO:0000313" key="2">
    <source>
        <dbReference type="Proteomes" id="UP000433089"/>
    </source>
</evidence>
<organism evidence="1 2">
    <name type="scientific">Bacillus altitudinis</name>
    <dbReference type="NCBI Taxonomy" id="293387"/>
    <lineage>
        <taxon>Bacteria</taxon>
        <taxon>Bacillati</taxon>
        <taxon>Bacillota</taxon>
        <taxon>Bacilli</taxon>
        <taxon>Bacillales</taxon>
        <taxon>Bacillaceae</taxon>
        <taxon>Bacillus</taxon>
    </lineage>
</organism>
<evidence type="ECO:0000313" key="1">
    <source>
        <dbReference type="EMBL" id="VXB53641.1"/>
    </source>
</evidence>